<dbReference type="EMBL" id="CP158165">
    <property type="protein sequence ID" value="XBV26520.1"/>
    <property type="molecule type" value="Genomic_DNA"/>
</dbReference>
<evidence type="ECO:0000313" key="1">
    <source>
        <dbReference type="EMBL" id="XBV26520.1"/>
    </source>
</evidence>
<accession>A0AAU7TIQ4</accession>
<dbReference type="RefSeq" id="WP_350279318.1">
    <property type="nucleotide sequence ID" value="NZ_CP158165.1"/>
</dbReference>
<proteinExistence type="predicted"/>
<sequence length="118" mass="13423">MSVRAVWGRVMDALYAASDASHKARGWEVRKGRFGSRRYRLDVAAWLESQRRLERFGSTPGPVVVVRDEAADLWDSMRWTQADITPVLREAIDQGRAANLVLGPSWRRRGDDQAREVA</sequence>
<name>A0AAU7TIQ4_9ACTN</name>
<protein>
    <submittedName>
        <fullName evidence="1">Uncharacterized protein</fullName>
    </submittedName>
</protein>
<organism evidence="1">
    <name type="scientific">Kribbella sp. HUAS MG21</name>
    <dbReference type="NCBI Taxonomy" id="3160966"/>
    <lineage>
        <taxon>Bacteria</taxon>
        <taxon>Bacillati</taxon>
        <taxon>Actinomycetota</taxon>
        <taxon>Actinomycetes</taxon>
        <taxon>Propionibacteriales</taxon>
        <taxon>Kribbellaceae</taxon>
        <taxon>Kribbella</taxon>
    </lineage>
</organism>
<reference evidence="1" key="1">
    <citation type="submission" date="2024-06" db="EMBL/GenBank/DDBJ databases">
        <title>Kribbella sp. strain HUAS MG21 genome sequences.</title>
        <authorList>
            <person name="Mo P."/>
        </authorList>
    </citation>
    <scope>NUCLEOTIDE SEQUENCE</scope>
    <source>
        <strain evidence="1">HUAS MG21</strain>
    </source>
</reference>
<gene>
    <name evidence="1" type="ORF">ABN611_08830</name>
</gene>
<dbReference type="AlphaFoldDB" id="A0AAU7TIQ4"/>